<comment type="subcellular location">
    <subcellularLocation>
        <location evidence="7">Cytoplasm</location>
    </subcellularLocation>
</comment>
<comment type="catalytic activity">
    <reaction evidence="6 7 9">
        <text>Hydrolysis of proteins to small peptides in the presence of ATP and magnesium. alpha-casein is the usual test substrate. In the absence of ATP, only oligopeptides shorter than five residues are hydrolyzed (such as succinyl-Leu-Tyr-|-NHMec, and Leu-Tyr-Leu-|-Tyr-Trp, in which cleavage of the -Tyr-|-Leu- and -Tyr-|-Trp bonds also occurs).</text>
        <dbReference type="EC" id="3.4.21.92"/>
    </reaction>
</comment>
<evidence type="ECO:0000256" key="3">
    <source>
        <dbReference type="ARBA" id="ARBA00022670"/>
    </source>
</evidence>
<dbReference type="PROSITE" id="PS00381">
    <property type="entry name" value="CLP_PROTEASE_SER"/>
    <property type="match status" value="1"/>
</dbReference>
<feature type="active site" evidence="8">
    <location>
        <position position="101"/>
    </location>
</feature>
<dbReference type="InterPro" id="IPR001907">
    <property type="entry name" value="ClpP"/>
</dbReference>
<dbReference type="GO" id="GO:0006515">
    <property type="term" value="P:protein quality control for misfolded or incompletely synthesized proteins"/>
    <property type="evidence" value="ECO:0007669"/>
    <property type="project" value="TreeGrafter"/>
</dbReference>
<dbReference type="GO" id="GO:0009368">
    <property type="term" value="C:endopeptidase Clp complex"/>
    <property type="evidence" value="ECO:0007669"/>
    <property type="project" value="TreeGrafter"/>
</dbReference>
<dbReference type="GeneID" id="30860427"/>
<keyword evidence="2 13" id="KW-0934">Plastid</keyword>
<dbReference type="GO" id="GO:0051117">
    <property type="term" value="F:ATPase binding"/>
    <property type="evidence" value="ECO:0007669"/>
    <property type="project" value="TreeGrafter"/>
</dbReference>
<protein>
    <recommendedName>
        <fullName evidence="7 11">ATP-dependent Clp protease proteolytic subunit</fullName>
        <ecNumber evidence="7 10">3.4.21.92</ecNumber>
    </recommendedName>
    <alternativeName>
        <fullName evidence="7">Endopeptidase Clp</fullName>
    </alternativeName>
</protein>
<organism evidence="13">
    <name type="scientific">Lobelia jasionoides</name>
    <dbReference type="NCBI Taxonomy" id="1348680"/>
    <lineage>
        <taxon>Eukaryota</taxon>
        <taxon>Viridiplantae</taxon>
        <taxon>Streptophyta</taxon>
        <taxon>Embryophyta</taxon>
        <taxon>Tracheophyta</taxon>
        <taxon>Spermatophyta</taxon>
        <taxon>Magnoliopsida</taxon>
        <taxon>eudicotyledons</taxon>
        <taxon>Gunneridae</taxon>
        <taxon>Pentapetalae</taxon>
        <taxon>asterids</taxon>
        <taxon>campanulids</taxon>
        <taxon>Asterales</taxon>
        <taxon>Campanulaceae</taxon>
        <taxon>Lobelia</taxon>
    </lineage>
</organism>
<evidence type="ECO:0000256" key="8">
    <source>
        <dbReference type="PROSITE-ProRule" id="PRU10085"/>
    </source>
</evidence>
<dbReference type="CDD" id="cd07017">
    <property type="entry name" value="S14_ClpP_2"/>
    <property type="match status" value="1"/>
</dbReference>
<dbReference type="PANTHER" id="PTHR10381:SF15">
    <property type="entry name" value="CHLOROPLASTIC ATP-DEPENDENT CLP PROTEASE PROTEOLYTIC SUBUNIT 1"/>
    <property type="match status" value="1"/>
</dbReference>
<evidence type="ECO:0000313" key="13">
    <source>
        <dbReference type="EMBL" id="APQ39384.1"/>
    </source>
</evidence>
<dbReference type="AlphaFoldDB" id="A0A1L6BTP3"/>
<dbReference type="HAMAP" id="MF_00444">
    <property type="entry name" value="ClpP"/>
    <property type="match status" value="1"/>
</dbReference>
<dbReference type="Pfam" id="PF00574">
    <property type="entry name" value="CLP_protease"/>
    <property type="match status" value="1"/>
</dbReference>
<comment type="subunit">
    <text evidence="7">Component of the chloroplastic Clp protease core complex.</text>
</comment>
<dbReference type="EMBL" id="KY354220">
    <property type="protein sequence ID" value="APQ39384.1"/>
    <property type="molecule type" value="Genomic_DNA"/>
</dbReference>
<comment type="function">
    <text evidence="7">Cleaves peptides in various proteins in a process that requires ATP hydrolysis. Has a chymotrypsin-like activity. Plays a major role in the degradation of misfolded proteins.</text>
</comment>
<reference evidence="13" key="1">
    <citation type="journal article" date="2017" name="Am. J. Bot.">
        <title>The East Asian origin of the giant lobelias.</title>
        <authorList>
            <person name="Knox E.B."/>
            <person name="Li C."/>
        </authorList>
    </citation>
    <scope>NUCLEOTIDE SEQUENCE</scope>
</reference>
<evidence type="ECO:0000256" key="9">
    <source>
        <dbReference type="PROSITE-ProRule" id="PRU10086"/>
    </source>
</evidence>
<evidence type="ECO:0000256" key="6">
    <source>
        <dbReference type="ARBA" id="ARBA00034021"/>
    </source>
</evidence>
<name>A0A1L6BTP3_9ASTR</name>
<feature type="active site" evidence="7 9">
    <location>
        <position position="126"/>
    </location>
</feature>
<dbReference type="PROSITE" id="PS00382">
    <property type="entry name" value="CLP_PROTEASE_HIS"/>
    <property type="match status" value="1"/>
</dbReference>
<gene>
    <name evidence="7 13" type="primary">clpP</name>
    <name evidence="13" type="ORF">Lo_jas1Pt0685</name>
</gene>
<comment type="similarity">
    <text evidence="1 7 11">Belongs to the peptidase S14 family.</text>
</comment>
<evidence type="ECO:0000256" key="12">
    <source>
        <dbReference type="SAM" id="MobiDB-lite"/>
    </source>
</evidence>
<evidence type="ECO:0000256" key="2">
    <source>
        <dbReference type="ARBA" id="ARBA00022640"/>
    </source>
</evidence>
<evidence type="ECO:0000256" key="4">
    <source>
        <dbReference type="ARBA" id="ARBA00022801"/>
    </source>
</evidence>
<evidence type="ECO:0000256" key="11">
    <source>
        <dbReference type="RuleBase" id="RU003567"/>
    </source>
</evidence>
<feature type="region of interest" description="Disordered" evidence="12">
    <location>
        <begin position="204"/>
        <end position="246"/>
    </location>
</feature>
<proteinExistence type="inferred from homology"/>
<keyword evidence="5 7" id="KW-0720">Serine protease</keyword>
<keyword evidence="7" id="KW-0963">Cytoplasm</keyword>
<geneLocation type="plastid" evidence="13"/>
<dbReference type="GO" id="GO:0009532">
    <property type="term" value="C:plastid stroma"/>
    <property type="evidence" value="ECO:0007669"/>
    <property type="project" value="UniProtKB-ARBA"/>
</dbReference>
<dbReference type="InterPro" id="IPR033135">
    <property type="entry name" value="ClpP_His_AS"/>
</dbReference>
<dbReference type="PRINTS" id="PR00127">
    <property type="entry name" value="CLPPROTEASEP"/>
</dbReference>
<dbReference type="PANTHER" id="PTHR10381">
    <property type="entry name" value="ATP-DEPENDENT CLP PROTEASE PROTEOLYTIC SUBUNIT"/>
    <property type="match status" value="1"/>
</dbReference>
<keyword evidence="4 7" id="KW-0378">Hydrolase</keyword>
<evidence type="ECO:0000256" key="10">
    <source>
        <dbReference type="RuleBase" id="RU000549"/>
    </source>
</evidence>
<feature type="compositionally biased region" description="Low complexity" evidence="12">
    <location>
        <begin position="211"/>
        <end position="238"/>
    </location>
</feature>
<dbReference type="EC" id="3.4.21.92" evidence="7 10"/>
<evidence type="ECO:0000256" key="1">
    <source>
        <dbReference type="ARBA" id="ARBA00007039"/>
    </source>
</evidence>
<feature type="active site" description="Nucleophile" evidence="7">
    <location>
        <position position="101"/>
    </location>
</feature>
<dbReference type="InterPro" id="IPR029045">
    <property type="entry name" value="ClpP/crotonase-like_dom_sf"/>
</dbReference>
<sequence>MPVGVPKLPYDIPEDEEATWVDLYNRLYRERALFLFKDLSPETANHIVGLMIFLNIDDCNQEQFLFINSTGGGVMHGLAVHNTINFVLPDVHTLCLGLAASMAAFVLAGGSQTKRIAFPNARVMIHQPKSAFIGGYMDDVLMDGDLVLQLRYEMTNFFVQRSHKPFWLVYEDMERDVFLTPEEAKAYGIVDSVGHNGIFDSVERERREEGNGSVDSGNGSVHSGNGSVDSGNGSVHSVGLERREGY</sequence>
<dbReference type="InterPro" id="IPR018215">
    <property type="entry name" value="ClpP_Ser_AS"/>
</dbReference>
<keyword evidence="3 7" id="KW-0645">Protease</keyword>
<dbReference type="SUPFAM" id="SSF52096">
    <property type="entry name" value="ClpP/crotonase"/>
    <property type="match status" value="1"/>
</dbReference>
<dbReference type="RefSeq" id="YP_009339902.1">
    <property type="nucleotide sequence ID" value="NC_033369.1"/>
</dbReference>
<dbReference type="GO" id="GO:0004252">
    <property type="term" value="F:serine-type endopeptidase activity"/>
    <property type="evidence" value="ECO:0007669"/>
    <property type="project" value="UniProtKB-UniRule"/>
</dbReference>
<accession>A0A1L6BTP3</accession>
<dbReference type="InterPro" id="IPR023562">
    <property type="entry name" value="ClpP/TepA"/>
</dbReference>
<evidence type="ECO:0000256" key="5">
    <source>
        <dbReference type="ARBA" id="ARBA00022825"/>
    </source>
</evidence>
<dbReference type="GO" id="GO:0004176">
    <property type="term" value="F:ATP-dependent peptidase activity"/>
    <property type="evidence" value="ECO:0007669"/>
    <property type="project" value="InterPro"/>
</dbReference>
<dbReference type="Gene3D" id="3.90.226.10">
    <property type="entry name" value="2-enoyl-CoA Hydratase, Chain A, domain 1"/>
    <property type="match status" value="1"/>
</dbReference>
<evidence type="ECO:0000256" key="7">
    <source>
        <dbReference type="HAMAP-Rule" id="MF_00444"/>
    </source>
</evidence>